<dbReference type="AlphaFoldDB" id="A0A9W7X3U0"/>
<evidence type="ECO:0000256" key="1">
    <source>
        <dbReference type="ARBA" id="ARBA00007218"/>
    </source>
</evidence>
<protein>
    <recommendedName>
        <fullName evidence="5">Protein FAM98B</fullName>
    </recommendedName>
</protein>
<dbReference type="PANTHER" id="PTHR31353">
    <property type="entry name" value="FAM98"/>
    <property type="match status" value="1"/>
</dbReference>
<evidence type="ECO:0000313" key="4">
    <source>
        <dbReference type="Proteomes" id="UP001059041"/>
    </source>
</evidence>
<proteinExistence type="inferred from homology"/>
<dbReference type="EMBL" id="JAFHDT010000002">
    <property type="protein sequence ID" value="KAI7813503.1"/>
    <property type="molecule type" value="Genomic_DNA"/>
</dbReference>
<comment type="similarity">
    <text evidence="1">Belongs to the FAM98 family.</text>
</comment>
<evidence type="ECO:0000313" key="3">
    <source>
        <dbReference type="EMBL" id="KAI7813503.1"/>
    </source>
</evidence>
<dbReference type="Pfam" id="PF10239">
    <property type="entry name" value="DUF2465"/>
    <property type="match status" value="1"/>
</dbReference>
<evidence type="ECO:0000256" key="2">
    <source>
        <dbReference type="SAM" id="MobiDB-lite"/>
    </source>
</evidence>
<comment type="caution">
    <text evidence="3">The sequence shown here is derived from an EMBL/GenBank/DDBJ whole genome shotgun (WGS) entry which is preliminary data.</text>
</comment>
<dbReference type="InterPro" id="IPR018797">
    <property type="entry name" value="FAM98"/>
</dbReference>
<dbReference type="Proteomes" id="UP001059041">
    <property type="component" value="Linkage Group LG2"/>
</dbReference>
<dbReference type="OrthoDB" id="512356at2759"/>
<dbReference type="PANTHER" id="PTHR31353:SF5">
    <property type="entry name" value="IM:7138535"/>
    <property type="match status" value="1"/>
</dbReference>
<organism evidence="3 4">
    <name type="scientific">Triplophysa rosa</name>
    <name type="common">Cave loach</name>
    <dbReference type="NCBI Taxonomy" id="992332"/>
    <lineage>
        <taxon>Eukaryota</taxon>
        <taxon>Metazoa</taxon>
        <taxon>Chordata</taxon>
        <taxon>Craniata</taxon>
        <taxon>Vertebrata</taxon>
        <taxon>Euteleostomi</taxon>
        <taxon>Actinopterygii</taxon>
        <taxon>Neopterygii</taxon>
        <taxon>Teleostei</taxon>
        <taxon>Ostariophysi</taxon>
        <taxon>Cypriniformes</taxon>
        <taxon>Nemacheilidae</taxon>
        <taxon>Triplophysa</taxon>
    </lineage>
</organism>
<feature type="compositionally biased region" description="Basic residues" evidence="2">
    <location>
        <begin position="330"/>
        <end position="346"/>
    </location>
</feature>
<name>A0A9W7X3U0_TRIRA</name>
<dbReference type="GO" id="GO:0072669">
    <property type="term" value="C:tRNA-splicing ligase complex"/>
    <property type="evidence" value="ECO:0007669"/>
    <property type="project" value="TreeGrafter"/>
</dbReference>
<evidence type="ECO:0008006" key="5">
    <source>
        <dbReference type="Google" id="ProtNLM"/>
    </source>
</evidence>
<keyword evidence="4" id="KW-1185">Reference proteome</keyword>
<sequence length="346" mass="39081">MERDAGIISLFKALGYKSSECLRKCKCDELPCPLLTWLVSEIKASCPDVPLPAQSIGGAVLVGELRAVLKEMSCPQNALTSEHLSPPLMYRLTEFLVSELVAARMLMYRESHPEETEQNCELKVKEQRKEEHFTVDNEDEHQNISQAEYKTNWKEVNKELTELFQSLGLKKSSPLSDACAEVESRLADFPDGKMPEALLMTNLNSEQWKRLHEINKALCKDYECRRQMMIKRFDVTLQSFAWGERGKERNEVLSSIQPFTPSLKSTVSIATLLAAREDQSHISPVKAGPSTAIHKVLMGNVPDRGGRPGEIEPPMPSFTSRRERDGSNQYKKRRPGSSGKKKNKQS</sequence>
<gene>
    <name evidence="3" type="ORF">IRJ41_018581</name>
</gene>
<feature type="region of interest" description="Disordered" evidence="2">
    <location>
        <begin position="299"/>
        <end position="346"/>
    </location>
</feature>
<reference evidence="3" key="1">
    <citation type="submission" date="2021-02" db="EMBL/GenBank/DDBJ databases">
        <title>Comparative genomics reveals that relaxation of natural selection precedes convergent phenotypic evolution of cavefish.</title>
        <authorList>
            <person name="Peng Z."/>
        </authorList>
    </citation>
    <scope>NUCLEOTIDE SEQUENCE</scope>
    <source>
        <tissue evidence="3">Muscle</tissue>
    </source>
</reference>
<accession>A0A9W7X3U0</accession>